<feature type="domain" description="HipA-like C-terminal" evidence="4">
    <location>
        <begin position="184"/>
        <end position="392"/>
    </location>
</feature>
<proteinExistence type="inferred from homology"/>
<dbReference type="GO" id="GO:0005829">
    <property type="term" value="C:cytosol"/>
    <property type="evidence" value="ECO:0007669"/>
    <property type="project" value="TreeGrafter"/>
</dbReference>
<dbReference type="Proteomes" id="UP000322822">
    <property type="component" value="Chromosome 2"/>
</dbReference>
<comment type="similarity">
    <text evidence="1">Belongs to the HipA Ser/Thr kinase family.</text>
</comment>
<dbReference type="PANTHER" id="PTHR37419:SF8">
    <property type="entry name" value="TOXIN YJJJ"/>
    <property type="match status" value="1"/>
</dbReference>
<evidence type="ECO:0000256" key="3">
    <source>
        <dbReference type="ARBA" id="ARBA00022777"/>
    </source>
</evidence>
<sequence length="417" mass="47141">MAKAPNRMTYEVHLDAPELGVNQLVGRLHRHGIRTDAAPSFEYDGDWLKSESRFALDPRLELWRGEQHPPADAAAFGVFMDSAPDRWGRVLMERREAAAAEREGRKMRTLQEMDFLLGVFDHTRMGGLRFCGSDGVFLDNHQNAAPPVTDLKELAYICRRIEEPGVEKLPEYQRWLAMLIAPGTSLGGARPKANFTDDKRLWIAKFPAKDDRYDVGGWEYLMHVLSKKAGIVVPDARLEHLTDNYGTFCSSRFDRTNAGRRMYASAMTLLERRDGQDGASYLDLVEFISDQGAAGHVAEDLAQLFRRVLFNILVGNRDDHLRNHGFIREPTGWRLSPAFDVNPNTSKQEHALAIDSKNASPDTTVAMQQAELYRLGHRDAQRVLDEVRAAIAGWRIEAEKLRLSSLEIQRMATVIQA</sequence>
<organism evidence="5 6">
    <name type="scientific">Cupriavidus pauculus</name>
    <dbReference type="NCBI Taxonomy" id="82633"/>
    <lineage>
        <taxon>Bacteria</taxon>
        <taxon>Pseudomonadati</taxon>
        <taxon>Pseudomonadota</taxon>
        <taxon>Betaproteobacteria</taxon>
        <taxon>Burkholderiales</taxon>
        <taxon>Burkholderiaceae</taxon>
        <taxon>Cupriavidus</taxon>
    </lineage>
</organism>
<name>A0A5P2HCQ2_9BURK</name>
<dbReference type="OrthoDB" id="9805913at2"/>
<dbReference type="Pfam" id="PF07804">
    <property type="entry name" value="HipA_C"/>
    <property type="match status" value="1"/>
</dbReference>
<reference evidence="5 6" key="1">
    <citation type="submission" date="2019-09" db="EMBL/GenBank/DDBJ databases">
        <title>FDA dAtabase for Regulatory Grade micrObial Sequences (FDA-ARGOS): Supporting development and validation of Infectious Disease Dx tests.</title>
        <authorList>
            <person name="Sciortino C."/>
            <person name="Tallon L."/>
            <person name="Sadzewicz L."/>
            <person name="Vavikolanu K."/>
            <person name="Mehta A."/>
            <person name="Aluvathingal J."/>
            <person name="Nadendla S."/>
            <person name="Nandy P."/>
            <person name="Geyer C."/>
            <person name="Yan Y."/>
            <person name="Sichtig H."/>
        </authorList>
    </citation>
    <scope>NUCLEOTIDE SEQUENCE [LARGE SCALE GENOMIC DNA]</scope>
    <source>
        <strain evidence="5 6">FDAARGOS_664</strain>
    </source>
</reference>
<accession>A0A5P2HCQ2</accession>
<dbReference type="EMBL" id="CP044067">
    <property type="protein sequence ID" value="QET05243.1"/>
    <property type="molecule type" value="Genomic_DNA"/>
</dbReference>
<evidence type="ECO:0000313" key="6">
    <source>
        <dbReference type="Proteomes" id="UP000322822"/>
    </source>
</evidence>
<dbReference type="InterPro" id="IPR012893">
    <property type="entry name" value="HipA-like_C"/>
</dbReference>
<evidence type="ECO:0000256" key="2">
    <source>
        <dbReference type="ARBA" id="ARBA00022679"/>
    </source>
</evidence>
<dbReference type="GO" id="GO:0004674">
    <property type="term" value="F:protein serine/threonine kinase activity"/>
    <property type="evidence" value="ECO:0007669"/>
    <property type="project" value="TreeGrafter"/>
</dbReference>
<dbReference type="PANTHER" id="PTHR37419">
    <property type="entry name" value="SERINE/THREONINE-PROTEIN KINASE TOXIN HIPA"/>
    <property type="match status" value="1"/>
</dbReference>
<evidence type="ECO:0000313" key="5">
    <source>
        <dbReference type="EMBL" id="QET05243.1"/>
    </source>
</evidence>
<dbReference type="RefSeq" id="WP_150375300.1">
    <property type="nucleotide sequence ID" value="NZ_CP044067.1"/>
</dbReference>
<gene>
    <name evidence="5" type="ORF">FOB72_24760</name>
</gene>
<evidence type="ECO:0000259" key="4">
    <source>
        <dbReference type="Pfam" id="PF07804"/>
    </source>
</evidence>
<keyword evidence="3" id="KW-0418">Kinase</keyword>
<keyword evidence="2" id="KW-0808">Transferase</keyword>
<protein>
    <submittedName>
        <fullName evidence="5">Type II toxin-antitoxin system HipA family toxin</fullName>
    </submittedName>
</protein>
<dbReference type="InterPro" id="IPR052028">
    <property type="entry name" value="HipA_Ser/Thr_kinase"/>
</dbReference>
<evidence type="ECO:0000256" key="1">
    <source>
        <dbReference type="ARBA" id="ARBA00010164"/>
    </source>
</evidence>
<dbReference type="AlphaFoldDB" id="A0A5P2HCQ2"/>
<dbReference type="Gene3D" id="1.10.1070.20">
    <property type="match status" value="1"/>
</dbReference>